<protein>
    <submittedName>
        <fullName evidence="3">Uncharacterized protein</fullName>
    </submittedName>
</protein>
<name>A7TCT5_NEMVE</name>
<reference evidence="3 4" key="1">
    <citation type="journal article" date="2007" name="Science">
        <title>Sea anemone genome reveals ancestral eumetazoan gene repertoire and genomic organization.</title>
        <authorList>
            <person name="Putnam N.H."/>
            <person name="Srivastava M."/>
            <person name="Hellsten U."/>
            <person name="Dirks B."/>
            <person name="Chapman J."/>
            <person name="Salamov A."/>
            <person name="Terry A."/>
            <person name="Shapiro H."/>
            <person name="Lindquist E."/>
            <person name="Kapitonov V.V."/>
            <person name="Jurka J."/>
            <person name="Genikhovich G."/>
            <person name="Grigoriev I.V."/>
            <person name="Lucas S.M."/>
            <person name="Steele R.E."/>
            <person name="Finnerty J.R."/>
            <person name="Technau U."/>
            <person name="Martindale M.Q."/>
            <person name="Rokhsar D.S."/>
        </authorList>
    </citation>
    <scope>NUCLEOTIDE SEQUENCE [LARGE SCALE GENOMIC DNA]</scope>
    <source>
        <strain evidence="4">CH2 X CH6</strain>
    </source>
</reference>
<accession>A7TCT5</accession>
<keyword evidence="4" id="KW-1185">Reference proteome</keyword>
<dbReference type="PANTHER" id="PTHR35153:SF1">
    <property type="entry name" value="COILED-COIL DOMAIN-CONTAINING PROTEIN 154"/>
    <property type="match status" value="1"/>
</dbReference>
<sequence length="143" mass="16516">MEEAERRTVIQQAQLNIDQLKATVHNIEHKREEDMHSTSMMSRDKDSMLATERSQMASRLAEISDEQNKKLLQKEIRLREEAQSKFMALEKVKADIQNLLEQSKESGIKGLADMDTRVGKLSRRMQDAEEALASLDKVFGNYY</sequence>
<gene>
    <name evidence="3" type="ORF">NEMVEDRAFT_v1g225370</name>
</gene>
<evidence type="ECO:0000256" key="1">
    <source>
        <dbReference type="SAM" id="Coils"/>
    </source>
</evidence>
<feature type="region of interest" description="Disordered" evidence="2">
    <location>
        <begin position="32"/>
        <end position="62"/>
    </location>
</feature>
<dbReference type="AlphaFoldDB" id="A7TCT5"/>
<dbReference type="InterPro" id="IPR029512">
    <property type="entry name" value="CCDC154"/>
</dbReference>
<dbReference type="PhylomeDB" id="A7TCT5"/>
<keyword evidence="1" id="KW-0175">Coiled coil</keyword>
<dbReference type="Proteomes" id="UP000001593">
    <property type="component" value="Unassembled WGS sequence"/>
</dbReference>
<evidence type="ECO:0000313" key="4">
    <source>
        <dbReference type="Proteomes" id="UP000001593"/>
    </source>
</evidence>
<proteinExistence type="predicted"/>
<organism evidence="3 4">
    <name type="scientific">Nematostella vectensis</name>
    <name type="common">Starlet sea anemone</name>
    <dbReference type="NCBI Taxonomy" id="45351"/>
    <lineage>
        <taxon>Eukaryota</taxon>
        <taxon>Metazoa</taxon>
        <taxon>Cnidaria</taxon>
        <taxon>Anthozoa</taxon>
        <taxon>Hexacorallia</taxon>
        <taxon>Actiniaria</taxon>
        <taxon>Edwardsiidae</taxon>
        <taxon>Nematostella</taxon>
    </lineage>
</organism>
<dbReference type="PANTHER" id="PTHR35153">
    <property type="entry name" value="COILED-COIL DOMAIN-CONTAINING PROTEIN 154"/>
    <property type="match status" value="1"/>
</dbReference>
<dbReference type="HOGENOM" id="CLU_1808505_0_0_1"/>
<dbReference type="InParanoid" id="A7TCT5"/>
<evidence type="ECO:0000313" key="3">
    <source>
        <dbReference type="EMBL" id="EDO26129.1"/>
    </source>
</evidence>
<feature type="coiled-coil region" evidence="1">
    <location>
        <begin position="79"/>
        <end position="138"/>
    </location>
</feature>
<dbReference type="EMBL" id="DS476734">
    <property type="protein sequence ID" value="EDO26129.1"/>
    <property type="molecule type" value="Genomic_DNA"/>
</dbReference>
<evidence type="ECO:0000256" key="2">
    <source>
        <dbReference type="SAM" id="MobiDB-lite"/>
    </source>
</evidence>
<feature type="compositionally biased region" description="Basic and acidic residues" evidence="2">
    <location>
        <begin position="32"/>
        <end position="47"/>
    </location>
</feature>